<dbReference type="HOGENOM" id="CLU_2841428_0_0_4"/>
<organism evidence="1">
    <name type="scientific">Burkholderia sp. (strain CCGE1003)</name>
    <dbReference type="NCBI Taxonomy" id="640512"/>
    <lineage>
        <taxon>Bacteria</taxon>
        <taxon>Pseudomonadati</taxon>
        <taxon>Pseudomonadota</taxon>
        <taxon>Betaproteobacteria</taxon>
        <taxon>Burkholderiales</taxon>
        <taxon>Burkholderiaceae</taxon>
        <taxon>Burkholderia</taxon>
    </lineage>
</organism>
<dbReference type="STRING" id="640512.BC1003_5923"/>
<dbReference type="KEGG" id="bgf:BC1003_5923"/>
<reference evidence="1" key="1">
    <citation type="submission" date="2010-09" db="EMBL/GenBank/DDBJ databases">
        <title>Complete sequence of chromosome2 of Burkholderia sp. CCGE1003.</title>
        <authorList>
            <consortium name="US DOE Joint Genome Institute"/>
            <person name="Lucas S."/>
            <person name="Copeland A."/>
            <person name="Lapidus A."/>
            <person name="Cheng J.-F."/>
            <person name="Bruce D."/>
            <person name="Goodwin L."/>
            <person name="Pitluck S."/>
            <person name="Daligault H."/>
            <person name="Davenport K."/>
            <person name="Detter J.C."/>
            <person name="Han C."/>
            <person name="Tapia R."/>
            <person name="Land M."/>
            <person name="Hauser L."/>
            <person name="Jeffries C."/>
            <person name="Kyrpides N."/>
            <person name="Ivanova N."/>
            <person name="Ovchinnikova G."/>
            <person name="Martinez-Romero E."/>
            <person name="Rogel M.A."/>
            <person name="Auchtung J."/>
            <person name="Tiedje J.M."/>
            <person name="Woyke T."/>
        </authorList>
    </citation>
    <scope>NUCLEOTIDE SEQUENCE</scope>
    <source>
        <strain evidence="1">CCGE1003</strain>
    </source>
</reference>
<sequence>MSKQGKRAMSCRKADMCNGVEAGALLRSGCGPIQGTESHQTREAETGHASTLFCMLMRRVGAVVG</sequence>
<name>E1THH6_BURSG</name>
<accession>E1THH6</accession>
<dbReference type="EMBL" id="CP002218">
    <property type="protein sequence ID" value="ADN61833.1"/>
    <property type="molecule type" value="Genomic_DNA"/>
</dbReference>
<dbReference type="AlphaFoldDB" id="E1THH6"/>
<proteinExistence type="predicted"/>
<evidence type="ECO:0000313" key="1">
    <source>
        <dbReference type="EMBL" id="ADN61833.1"/>
    </source>
</evidence>
<protein>
    <submittedName>
        <fullName evidence="1">Uncharacterized protein</fullName>
    </submittedName>
</protein>
<gene>
    <name evidence="1" type="ordered locus">BC1003_5923</name>
</gene>